<gene>
    <name evidence="2" type="ORF">HLVA_06000</name>
</gene>
<dbReference type="KEGG" id="haby:HLVA_06000"/>
<dbReference type="AlphaFoldDB" id="A0AAU9D8W8"/>
<keyword evidence="3" id="KW-1185">Reference proteome</keyword>
<feature type="domain" description="ASCH" evidence="1">
    <location>
        <begin position="33"/>
        <end position="156"/>
    </location>
</feature>
<dbReference type="PIRSF" id="PIRSF021320">
    <property type="entry name" value="DUF984"/>
    <property type="match status" value="1"/>
</dbReference>
<proteinExistence type="predicted"/>
<evidence type="ECO:0000313" key="2">
    <source>
        <dbReference type="EMBL" id="BDU50031.1"/>
    </source>
</evidence>
<name>A0AAU9D8W8_9FUSO</name>
<dbReference type="InterPro" id="IPR015947">
    <property type="entry name" value="PUA-like_sf"/>
</dbReference>
<dbReference type="PANTHER" id="PTHR39203:SF1">
    <property type="entry name" value="CYTOPLASMIC PROTEIN"/>
    <property type="match status" value="1"/>
</dbReference>
<evidence type="ECO:0000259" key="1">
    <source>
        <dbReference type="SMART" id="SM01022"/>
    </source>
</evidence>
<dbReference type="CDD" id="cd06553">
    <property type="entry name" value="ASCH_Ef3133_like"/>
    <property type="match status" value="1"/>
</dbReference>
<dbReference type="InterPro" id="IPR009326">
    <property type="entry name" value="DUF984"/>
</dbReference>
<dbReference type="EMBL" id="AP027059">
    <property type="protein sequence ID" value="BDU50031.1"/>
    <property type="molecule type" value="Genomic_DNA"/>
</dbReference>
<protein>
    <submittedName>
        <fullName evidence="2">RNA-binding protein</fullName>
    </submittedName>
</protein>
<dbReference type="Pfam" id="PF04266">
    <property type="entry name" value="ASCH"/>
    <property type="match status" value="1"/>
</dbReference>
<accession>A0AAU9D8W8</accession>
<dbReference type="Gene3D" id="3.10.400.10">
    <property type="entry name" value="Sulfate adenylyltransferase"/>
    <property type="match status" value="1"/>
</dbReference>
<organism evidence="2 3">
    <name type="scientific">Haliovirga abyssi</name>
    <dbReference type="NCBI Taxonomy" id="2996794"/>
    <lineage>
        <taxon>Bacteria</taxon>
        <taxon>Fusobacteriati</taxon>
        <taxon>Fusobacteriota</taxon>
        <taxon>Fusobacteriia</taxon>
        <taxon>Fusobacteriales</taxon>
        <taxon>Haliovirgaceae</taxon>
        <taxon>Haliovirga</taxon>
    </lineage>
</organism>
<sequence length="159" mass="18553">MTKEEKSIKEMWKNYLIFAGEDLKSVDKICDSWYFGDNKDMADNLAKLVKQGIKKATTGLLYFYESEKYPLPKLGELNIVTDYNGVAQCVVKTTKVNIKPFKDVTEDFARTEGEGDKSLEYWRKAHIDFFSRELKEVGKEFNEDMLVVLEEFEVVYKDE</sequence>
<dbReference type="InterPro" id="IPR007374">
    <property type="entry name" value="ASCH_domain"/>
</dbReference>
<dbReference type="SUPFAM" id="SSF88697">
    <property type="entry name" value="PUA domain-like"/>
    <property type="match status" value="1"/>
</dbReference>
<dbReference type="PANTHER" id="PTHR39203">
    <property type="entry name" value="CYTOPLASMIC PROTEIN-RELATED"/>
    <property type="match status" value="1"/>
</dbReference>
<dbReference type="SMART" id="SM01022">
    <property type="entry name" value="ASCH"/>
    <property type="match status" value="1"/>
</dbReference>
<evidence type="ECO:0000313" key="3">
    <source>
        <dbReference type="Proteomes" id="UP001321582"/>
    </source>
</evidence>
<reference evidence="2 3" key="1">
    <citation type="submission" date="2022-11" db="EMBL/GenBank/DDBJ databases">
        <title>Haliovirga abyssi gen. nov., sp. nov., a mesophilic fermentative bacterium isolated from the Iheya North hydrothermal field and the proposal of Haliovirgaceae fam. nov.</title>
        <authorList>
            <person name="Miyazaki U."/>
            <person name="Tame A."/>
            <person name="Miyazaki J."/>
            <person name="Takai K."/>
            <person name="Sawayama S."/>
            <person name="Kitajima M."/>
            <person name="Okamoto A."/>
            <person name="Nakagawa S."/>
        </authorList>
    </citation>
    <scope>NUCLEOTIDE SEQUENCE [LARGE SCALE GENOMIC DNA]</scope>
    <source>
        <strain evidence="2 3">IC12</strain>
    </source>
</reference>
<dbReference type="RefSeq" id="WP_307904968.1">
    <property type="nucleotide sequence ID" value="NZ_AP027059.1"/>
</dbReference>
<dbReference type="Proteomes" id="UP001321582">
    <property type="component" value="Chromosome"/>
</dbReference>